<gene>
    <name evidence="1" type="ORF">X797_011125</name>
</gene>
<sequence>MHEYRYRNMAPINRVQRVGAQAIVGTFLTVATSIAEVEASVSTARERFWKRAIKFWVDIHTLPKTNPLHRIVSRVRKSYRTARSPFHQVACRLKDVPLHELESIQPFTLKPWEKRVQAFNYENAPKQHVEWDIRIAVSSSARNGVVGVGGAVRGTPFIDGDATTAMAHALNILPNVSHRRIALLTTNKAVALSLRNPRQQSGQVFIRSIYKAIAKLWRNGNGLLVFWVPSSDENELLQVAKQEARQATKEGAIPEKQCPRMKSITLNVEKKKLISERNLPDGIGKYSRRVDAALSGVHTRQLYEDRPWIERNVLAQMRTDMTRLNNSLYRIKAAPSRQCACGHEPETVAHFLFRCAIWEKHRGEMHRFSENGGNISFFLGGKSLSDGPDWQPNLKAVQTTIRFALPRDDWKTSNTRTITPNHLLITNSPPKSH</sequence>
<evidence type="ECO:0000313" key="2">
    <source>
        <dbReference type="Proteomes" id="UP000030151"/>
    </source>
</evidence>
<dbReference type="Proteomes" id="UP000030151">
    <property type="component" value="Unassembled WGS sequence"/>
</dbReference>
<dbReference type="HOGENOM" id="CLU_000680_23_5_1"/>
<dbReference type="EMBL" id="JELW01000065">
    <property type="protein sequence ID" value="EXU95774.1"/>
    <property type="molecule type" value="Genomic_DNA"/>
</dbReference>
<comment type="caution">
    <text evidence="1">The sequence shown here is derived from an EMBL/GenBank/DDBJ whole genome shotgun (WGS) entry which is preliminary data.</text>
</comment>
<evidence type="ECO:0000313" key="1">
    <source>
        <dbReference type="EMBL" id="EXU95774.1"/>
    </source>
</evidence>
<organism evidence="1 2">
    <name type="scientific">Metarhizium robertsii</name>
    <dbReference type="NCBI Taxonomy" id="568076"/>
    <lineage>
        <taxon>Eukaryota</taxon>
        <taxon>Fungi</taxon>
        <taxon>Dikarya</taxon>
        <taxon>Ascomycota</taxon>
        <taxon>Pezizomycotina</taxon>
        <taxon>Sordariomycetes</taxon>
        <taxon>Hypocreomycetidae</taxon>
        <taxon>Hypocreales</taxon>
        <taxon>Clavicipitaceae</taxon>
        <taxon>Metarhizium</taxon>
    </lineage>
</organism>
<protein>
    <submittedName>
        <fullName evidence="1">RNase H domain protein</fullName>
    </submittedName>
</protein>
<accession>A0A014P344</accession>
<dbReference type="OrthoDB" id="5243754at2759"/>
<proteinExistence type="predicted"/>
<dbReference type="AlphaFoldDB" id="A0A014P344"/>
<reference evidence="1 2" key="1">
    <citation type="submission" date="2014-02" db="EMBL/GenBank/DDBJ databases">
        <title>The genome sequence of the entomopathogenic fungus Metarhizium robertsii ARSEF 2575.</title>
        <authorList>
            <person name="Giuliano Garisto Donzelli B."/>
            <person name="Roe B.A."/>
            <person name="Macmil S.L."/>
            <person name="Krasnoff S.B."/>
            <person name="Gibson D.M."/>
        </authorList>
    </citation>
    <scope>NUCLEOTIDE SEQUENCE [LARGE SCALE GENOMIC DNA]</scope>
    <source>
        <strain evidence="1 2">ARSEF 2575</strain>
    </source>
</reference>
<name>A0A014P344_9HYPO</name>